<evidence type="ECO:0000256" key="5">
    <source>
        <dbReference type="ARBA" id="ARBA00023136"/>
    </source>
</evidence>
<sequence length="236" mass="24629">MSRERLLLAAFGLALAGDLTSLLAEFTPGHTVFKPLLMPLLAAYAVCAWRSGEGTAGVPRLLVAALLFGWGGDTLLLFDAELAFLGGMASFAAGHVCYLLLFARYGKGRPYTLALGLGYGAALAGTVALLWSDLPADLRVPVAGYSLLLTAMAFRSARLGLAAGVGGALFLLSDTLIATGIAEWPQLPRPDFWVMLTYAAAQYLLTSGVLAARPEATPEATPDANPEATPEARTTA</sequence>
<dbReference type="PANTHER" id="PTHR31885">
    <property type="entry name" value="GH04784P"/>
    <property type="match status" value="1"/>
</dbReference>
<keyword evidence="4 7" id="KW-1133">Transmembrane helix</keyword>
<dbReference type="PANTHER" id="PTHR31885:SF6">
    <property type="entry name" value="GH04784P"/>
    <property type="match status" value="1"/>
</dbReference>
<protein>
    <submittedName>
        <fullName evidence="8">Lysoplasmalogenase</fullName>
    </submittedName>
</protein>
<evidence type="ECO:0000256" key="3">
    <source>
        <dbReference type="ARBA" id="ARBA00022692"/>
    </source>
</evidence>
<feature type="region of interest" description="Disordered" evidence="6">
    <location>
        <begin position="216"/>
        <end position="236"/>
    </location>
</feature>
<evidence type="ECO:0000256" key="6">
    <source>
        <dbReference type="SAM" id="MobiDB-lite"/>
    </source>
</evidence>
<feature type="transmembrane region" description="Helical" evidence="7">
    <location>
        <begin position="161"/>
        <end position="181"/>
    </location>
</feature>
<dbReference type="InterPro" id="IPR012506">
    <property type="entry name" value="TMEM86B-like"/>
</dbReference>
<evidence type="ECO:0000256" key="2">
    <source>
        <dbReference type="ARBA" id="ARBA00007375"/>
    </source>
</evidence>
<evidence type="ECO:0000256" key="1">
    <source>
        <dbReference type="ARBA" id="ARBA00004141"/>
    </source>
</evidence>
<keyword evidence="3 7" id="KW-0812">Transmembrane</keyword>
<dbReference type="Proteomes" id="UP001223978">
    <property type="component" value="Unassembled WGS sequence"/>
</dbReference>
<evidence type="ECO:0000256" key="7">
    <source>
        <dbReference type="SAM" id="Phobius"/>
    </source>
</evidence>
<name>A0ABT6S9U3_9ACTN</name>
<evidence type="ECO:0000256" key="4">
    <source>
        <dbReference type="ARBA" id="ARBA00022989"/>
    </source>
</evidence>
<feature type="transmembrane region" description="Helical" evidence="7">
    <location>
        <begin position="84"/>
        <end position="101"/>
    </location>
</feature>
<organism evidence="8 9">
    <name type="scientific">Streptomyces cavernicola</name>
    <dbReference type="NCBI Taxonomy" id="3043613"/>
    <lineage>
        <taxon>Bacteria</taxon>
        <taxon>Bacillati</taxon>
        <taxon>Actinomycetota</taxon>
        <taxon>Actinomycetes</taxon>
        <taxon>Kitasatosporales</taxon>
        <taxon>Streptomycetaceae</taxon>
        <taxon>Streptomyces</taxon>
    </lineage>
</organism>
<accession>A0ABT6S9U3</accession>
<proteinExistence type="inferred from homology"/>
<dbReference type="RefSeq" id="WP_282542863.1">
    <property type="nucleotide sequence ID" value="NZ_JASCIQ010000012.1"/>
</dbReference>
<keyword evidence="5 7" id="KW-0472">Membrane</keyword>
<feature type="transmembrane region" description="Helical" evidence="7">
    <location>
        <begin position="113"/>
        <end position="132"/>
    </location>
</feature>
<evidence type="ECO:0000313" key="8">
    <source>
        <dbReference type="EMBL" id="MDI3404928.1"/>
    </source>
</evidence>
<comment type="subcellular location">
    <subcellularLocation>
        <location evidence="1">Membrane</location>
        <topology evidence="1">Multi-pass membrane protein</topology>
    </subcellularLocation>
</comment>
<keyword evidence="9" id="KW-1185">Reference proteome</keyword>
<reference evidence="8 9" key="1">
    <citation type="submission" date="2023-05" db="EMBL/GenBank/DDBJ databases">
        <title>Draft genome sequence of Streptomyces sp. B-S-A6 isolated from a cave soil in Thailand.</title>
        <authorList>
            <person name="Chamroensaksri N."/>
            <person name="Muangham S."/>
        </authorList>
    </citation>
    <scope>NUCLEOTIDE SEQUENCE [LARGE SCALE GENOMIC DNA]</scope>
    <source>
        <strain evidence="8 9">B-S-A6</strain>
    </source>
</reference>
<comment type="caution">
    <text evidence="8">The sequence shown here is derived from an EMBL/GenBank/DDBJ whole genome shotgun (WGS) entry which is preliminary data.</text>
</comment>
<gene>
    <name evidence="8" type="ORF">QIS96_14010</name>
</gene>
<dbReference type="Pfam" id="PF07947">
    <property type="entry name" value="YhhN"/>
    <property type="match status" value="1"/>
</dbReference>
<comment type="similarity">
    <text evidence="2">Belongs to the TMEM86 family.</text>
</comment>
<evidence type="ECO:0000313" key="9">
    <source>
        <dbReference type="Proteomes" id="UP001223978"/>
    </source>
</evidence>
<dbReference type="EMBL" id="JASCIQ010000012">
    <property type="protein sequence ID" value="MDI3404928.1"/>
    <property type="molecule type" value="Genomic_DNA"/>
</dbReference>